<dbReference type="OrthoDB" id="7764212at2759"/>
<evidence type="ECO:0000313" key="1">
    <source>
        <dbReference type="EMBL" id="KAJ6647750.1"/>
    </source>
</evidence>
<reference evidence="1" key="1">
    <citation type="submission" date="2022-07" db="EMBL/GenBank/DDBJ databases">
        <authorList>
            <person name="Trinca V."/>
            <person name="Uliana J.V.C."/>
            <person name="Torres T.T."/>
            <person name="Ward R.J."/>
            <person name="Monesi N."/>
        </authorList>
    </citation>
    <scope>NUCLEOTIDE SEQUENCE</scope>
    <source>
        <strain evidence="1">HSMRA1968</strain>
        <tissue evidence="1">Whole embryos</tissue>
    </source>
</reference>
<protein>
    <submittedName>
        <fullName evidence="1">Uncharacterized protein</fullName>
    </submittedName>
</protein>
<organism evidence="1 2">
    <name type="scientific">Pseudolycoriella hygida</name>
    <dbReference type="NCBI Taxonomy" id="35572"/>
    <lineage>
        <taxon>Eukaryota</taxon>
        <taxon>Metazoa</taxon>
        <taxon>Ecdysozoa</taxon>
        <taxon>Arthropoda</taxon>
        <taxon>Hexapoda</taxon>
        <taxon>Insecta</taxon>
        <taxon>Pterygota</taxon>
        <taxon>Neoptera</taxon>
        <taxon>Endopterygota</taxon>
        <taxon>Diptera</taxon>
        <taxon>Nematocera</taxon>
        <taxon>Sciaroidea</taxon>
        <taxon>Sciaridae</taxon>
        <taxon>Pseudolycoriella</taxon>
    </lineage>
</organism>
<sequence>MSLVRHFLCMECDVIPNLAQENFYGFGHFAEDTGRASKRGKLTNEVTTTARELLSNKNHFTRKYKVELLLIKEGLWKAIRDDAPAAESENWTDEDVQARAITYLMVDDSIYNKFKSPDSSTTTDAINCWIGKKNRRAKLNGKSHK</sequence>
<name>A0A9Q0S8X4_9DIPT</name>
<gene>
    <name evidence="1" type="ORF">Bhyg_02973</name>
</gene>
<dbReference type="EMBL" id="WJQU01000001">
    <property type="protein sequence ID" value="KAJ6647750.1"/>
    <property type="molecule type" value="Genomic_DNA"/>
</dbReference>
<accession>A0A9Q0S8X4</accession>
<dbReference type="Proteomes" id="UP001151699">
    <property type="component" value="Chromosome A"/>
</dbReference>
<proteinExistence type="predicted"/>
<dbReference type="AlphaFoldDB" id="A0A9Q0S8X4"/>
<keyword evidence="2" id="KW-1185">Reference proteome</keyword>
<comment type="caution">
    <text evidence="1">The sequence shown here is derived from an EMBL/GenBank/DDBJ whole genome shotgun (WGS) entry which is preliminary data.</text>
</comment>
<evidence type="ECO:0000313" key="2">
    <source>
        <dbReference type="Proteomes" id="UP001151699"/>
    </source>
</evidence>